<dbReference type="EMBL" id="MCFI01000003">
    <property type="protein sequence ID" value="ORY86073.1"/>
    <property type="molecule type" value="Genomic_DNA"/>
</dbReference>
<protein>
    <submittedName>
        <fullName evidence="1">Uncharacterized protein</fullName>
    </submittedName>
</protein>
<reference evidence="1 2" key="1">
    <citation type="submission" date="2016-07" db="EMBL/GenBank/DDBJ databases">
        <title>Pervasive Adenine N6-methylation of Active Genes in Fungi.</title>
        <authorList>
            <consortium name="DOE Joint Genome Institute"/>
            <person name="Mondo S.J."/>
            <person name="Dannebaum R.O."/>
            <person name="Kuo R.C."/>
            <person name="Labutti K."/>
            <person name="Haridas S."/>
            <person name="Kuo A."/>
            <person name="Salamov A."/>
            <person name="Ahrendt S.R."/>
            <person name="Lipzen A."/>
            <person name="Sullivan W."/>
            <person name="Andreopoulos W.B."/>
            <person name="Clum A."/>
            <person name="Lindquist E."/>
            <person name="Daum C."/>
            <person name="Ramamoorthy G.K."/>
            <person name="Gryganskyi A."/>
            <person name="Culley D."/>
            <person name="Magnuson J.K."/>
            <person name="James T.Y."/>
            <person name="O'Malley M.A."/>
            <person name="Stajich J.E."/>
            <person name="Spatafora J.W."/>
            <person name="Visel A."/>
            <person name="Grigoriev I.V."/>
        </authorList>
    </citation>
    <scope>NUCLEOTIDE SEQUENCE [LARGE SCALE GENOMIC DNA]</scope>
    <source>
        <strain evidence="1 2">12-1054</strain>
    </source>
</reference>
<sequence>MDQLRPSGKQYLGFHAHSRSPLHPPCARFDHGARRHDLLVSLVSGSATTRNPANHNLPSSDLTEAVLDLDKSVQNMTAIIARRA</sequence>
<keyword evidence="2" id="KW-1185">Reference proteome</keyword>
<evidence type="ECO:0000313" key="1">
    <source>
        <dbReference type="EMBL" id="ORY86073.1"/>
    </source>
</evidence>
<organism evidence="1 2">
    <name type="scientific">Protomyces lactucae-debilis</name>
    <dbReference type="NCBI Taxonomy" id="2754530"/>
    <lineage>
        <taxon>Eukaryota</taxon>
        <taxon>Fungi</taxon>
        <taxon>Dikarya</taxon>
        <taxon>Ascomycota</taxon>
        <taxon>Taphrinomycotina</taxon>
        <taxon>Taphrinomycetes</taxon>
        <taxon>Taphrinales</taxon>
        <taxon>Protomycetaceae</taxon>
        <taxon>Protomyces</taxon>
    </lineage>
</organism>
<comment type="caution">
    <text evidence="1">The sequence shown here is derived from an EMBL/GenBank/DDBJ whole genome shotgun (WGS) entry which is preliminary data.</text>
</comment>
<dbReference type="GeneID" id="63785227"/>
<gene>
    <name evidence="1" type="ORF">BCR37DRAFT_376594</name>
</gene>
<accession>A0A1Y2FQ03</accession>
<dbReference type="Proteomes" id="UP000193685">
    <property type="component" value="Unassembled WGS sequence"/>
</dbReference>
<dbReference type="RefSeq" id="XP_040727255.1">
    <property type="nucleotide sequence ID" value="XM_040868628.1"/>
</dbReference>
<dbReference type="AlphaFoldDB" id="A0A1Y2FQ03"/>
<evidence type="ECO:0000313" key="2">
    <source>
        <dbReference type="Proteomes" id="UP000193685"/>
    </source>
</evidence>
<name>A0A1Y2FQ03_PROLT</name>
<proteinExistence type="predicted"/>